<keyword evidence="1" id="KW-0472">Membrane</keyword>
<accession>A0A9X2JK61</accession>
<protein>
    <recommendedName>
        <fullName evidence="5">PEP-CTERM protein-sorting domain-containing protein</fullName>
    </recommendedName>
</protein>
<keyword evidence="2" id="KW-0732">Signal</keyword>
<evidence type="ECO:0000313" key="4">
    <source>
        <dbReference type="Proteomes" id="UP001155241"/>
    </source>
</evidence>
<dbReference type="AlphaFoldDB" id="A0A9X2JK61"/>
<keyword evidence="1" id="KW-0812">Transmembrane</keyword>
<organism evidence="3 4">
    <name type="scientific">Aeoliella straminimaris</name>
    <dbReference type="NCBI Taxonomy" id="2954799"/>
    <lineage>
        <taxon>Bacteria</taxon>
        <taxon>Pseudomonadati</taxon>
        <taxon>Planctomycetota</taxon>
        <taxon>Planctomycetia</taxon>
        <taxon>Pirellulales</taxon>
        <taxon>Lacipirellulaceae</taxon>
        <taxon>Aeoliella</taxon>
    </lineage>
</organism>
<proteinExistence type="predicted"/>
<evidence type="ECO:0000313" key="3">
    <source>
        <dbReference type="EMBL" id="MCO6045929.1"/>
    </source>
</evidence>
<dbReference type="RefSeq" id="WP_252854045.1">
    <property type="nucleotide sequence ID" value="NZ_JAMXLR010000062.1"/>
</dbReference>
<sequence length="233" mass="24978">MRGLLATLLGVAMILNMTPPCPAGTIDGMSTSAPNNDDYAGTYSDSPNEFGRGLLALEVDSIFPVLDSGGVTEYQYDLAFLGSGGGQAAYHFELGFGTGDRFIRATSVVPALDFDAPLPSTPAVTSSVYNQIDVFPHLINFSDGELPGFVFSAMRVSFDVPDLPESVLQYYTDEQLANLPEGAKAFTLRHRAGLGRVPEPASYLMTVLGIAALVAFSHRAKIGRHNPSKRRRT</sequence>
<feature type="transmembrane region" description="Helical" evidence="1">
    <location>
        <begin position="201"/>
        <end position="222"/>
    </location>
</feature>
<dbReference type="Proteomes" id="UP001155241">
    <property type="component" value="Unassembled WGS sequence"/>
</dbReference>
<feature type="signal peptide" evidence="2">
    <location>
        <begin position="1"/>
        <end position="23"/>
    </location>
</feature>
<evidence type="ECO:0000256" key="1">
    <source>
        <dbReference type="SAM" id="Phobius"/>
    </source>
</evidence>
<gene>
    <name evidence="3" type="ORF">NG895_18675</name>
</gene>
<keyword evidence="1" id="KW-1133">Transmembrane helix</keyword>
<dbReference type="EMBL" id="JAMXLR010000062">
    <property type="protein sequence ID" value="MCO6045929.1"/>
    <property type="molecule type" value="Genomic_DNA"/>
</dbReference>
<evidence type="ECO:0000256" key="2">
    <source>
        <dbReference type="SAM" id="SignalP"/>
    </source>
</evidence>
<name>A0A9X2JK61_9BACT</name>
<reference evidence="3" key="1">
    <citation type="submission" date="2022-06" db="EMBL/GenBank/DDBJ databases">
        <title>Aeoliella straminimaris, a novel planctomycete from sediments.</title>
        <authorList>
            <person name="Vitorino I.R."/>
            <person name="Lage O.M."/>
        </authorList>
    </citation>
    <scope>NUCLEOTIDE SEQUENCE</scope>
    <source>
        <strain evidence="3">ICT_H6.2</strain>
    </source>
</reference>
<feature type="chain" id="PRO_5040994517" description="PEP-CTERM protein-sorting domain-containing protein" evidence="2">
    <location>
        <begin position="24"/>
        <end position="233"/>
    </location>
</feature>
<evidence type="ECO:0008006" key="5">
    <source>
        <dbReference type="Google" id="ProtNLM"/>
    </source>
</evidence>
<comment type="caution">
    <text evidence="3">The sequence shown here is derived from an EMBL/GenBank/DDBJ whole genome shotgun (WGS) entry which is preliminary data.</text>
</comment>
<keyword evidence="4" id="KW-1185">Reference proteome</keyword>